<reference evidence="1 2" key="1">
    <citation type="submission" date="2019-04" db="EMBL/GenBank/DDBJ databases">
        <title>Streptomyces lasaliensis sp.nov., an Actinomycete isolated from soil which produces the polyether antibiotic lasalocid.</title>
        <authorList>
            <person name="Erwin G."/>
            <person name="Haber C."/>
        </authorList>
    </citation>
    <scope>NUCLEOTIDE SEQUENCE [LARGE SCALE GENOMIC DNA]</scope>
    <source>
        <strain evidence="1 2">DSM 40089</strain>
    </source>
</reference>
<dbReference type="InterPro" id="IPR036736">
    <property type="entry name" value="ACP-like_sf"/>
</dbReference>
<name>A0A4U5W669_STRGB</name>
<dbReference type="RefSeq" id="WP_137304361.1">
    <property type="nucleotide sequence ID" value="NZ_BMVD01000024.1"/>
</dbReference>
<dbReference type="Gene3D" id="1.10.1200.10">
    <property type="entry name" value="ACP-like"/>
    <property type="match status" value="1"/>
</dbReference>
<organism evidence="1 2">
    <name type="scientific">Streptomyces galbus</name>
    <dbReference type="NCBI Taxonomy" id="33898"/>
    <lineage>
        <taxon>Bacteria</taxon>
        <taxon>Bacillati</taxon>
        <taxon>Actinomycetota</taxon>
        <taxon>Actinomycetes</taxon>
        <taxon>Kitasatosporales</taxon>
        <taxon>Streptomycetaceae</taxon>
        <taxon>Streptomyces</taxon>
    </lineage>
</organism>
<protein>
    <submittedName>
        <fullName evidence="1">Uncharacterized protein</fullName>
    </submittedName>
</protein>
<dbReference type="EMBL" id="SZPR01000039">
    <property type="protein sequence ID" value="TKS96759.1"/>
    <property type="molecule type" value="Genomic_DNA"/>
</dbReference>
<evidence type="ECO:0000313" key="2">
    <source>
        <dbReference type="Proteomes" id="UP000308632"/>
    </source>
</evidence>
<accession>A0A4U5W669</accession>
<comment type="caution">
    <text evidence="1">The sequence shown here is derived from an EMBL/GenBank/DDBJ whole genome shotgun (WGS) entry which is preliminary data.</text>
</comment>
<gene>
    <name evidence="1" type="ORF">E4U92_34295</name>
</gene>
<dbReference type="SUPFAM" id="SSF47336">
    <property type="entry name" value="ACP-like"/>
    <property type="match status" value="1"/>
</dbReference>
<sequence>MISKDDLRTILIENAGLGPAEELTDGAELVIDSFTLVILQHVLEERYGVVIDPQFDEMAQFTSIDGIHTYVTRAMQEH</sequence>
<evidence type="ECO:0000313" key="1">
    <source>
        <dbReference type="EMBL" id="TKS96759.1"/>
    </source>
</evidence>
<dbReference type="Proteomes" id="UP000308632">
    <property type="component" value="Unassembled WGS sequence"/>
</dbReference>
<dbReference type="AlphaFoldDB" id="A0A4U5W669"/>
<proteinExistence type="predicted"/>